<name>A0ABM7UGD0_9LEPT</name>
<evidence type="ECO:0000313" key="2">
    <source>
        <dbReference type="Proteomes" id="UP000245263"/>
    </source>
</evidence>
<dbReference type="Proteomes" id="UP000245263">
    <property type="component" value="Chromosome 1"/>
</dbReference>
<evidence type="ECO:0008006" key="3">
    <source>
        <dbReference type="Google" id="ProtNLM"/>
    </source>
</evidence>
<dbReference type="EMBL" id="AP025028">
    <property type="protein sequence ID" value="BDA77511.1"/>
    <property type="molecule type" value="Genomic_DNA"/>
</dbReference>
<proteinExistence type="predicted"/>
<sequence>MKLRISIFFLLFFLTVFNACLGSKLQKEIHIFDSATVIRSNDYVILGRGFGQDSAFYILGMIPVTREPNVELALSQVLEKYPEGKTLINIQIQRIDKPYFPLGLVTVVSVSADVVGSPKLEEAVETSKGKGKQ</sequence>
<evidence type="ECO:0000313" key="1">
    <source>
        <dbReference type="EMBL" id="BDA77511.1"/>
    </source>
</evidence>
<protein>
    <recommendedName>
        <fullName evidence="3">Lipoprotein</fullName>
    </recommendedName>
</protein>
<keyword evidence="2" id="KW-1185">Reference proteome</keyword>
<reference evidence="1 2" key="1">
    <citation type="submission" date="2021-08" db="EMBL/GenBank/DDBJ databases">
        <title>Complete genome sequence of Leptospira kobayashii strain E30.</title>
        <authorList>
            <person name="Nakao R."/>
            <person name="Nakamura S."/>
            <person name="Masuzawa T."/>
            <person name="Koizumi N."/>
        </authorList>
    </citation>
    <scope>NUCLEOTIDE SEQUENCE [LARGE SCALE GENOMIC DNA]</scope>
    <source>
        <strain evidence="1 2">E30</strain>
    </source>
</reference>
<gene>
    <name evidence="1" type="ORF">LPTSP3_g04410</name>
</gene>
<dbReference type="RefSeq" id="WP_109022097.1">
    <property type="nucleotide sequence ID" value="NZ_AP025028.1"/>
</dbReference>
<organism evidence="1 2">
    <name type="scientific">Leptospira kobayashii</name>
    <dbReference type="NCBI Taxonomy" id="1917830"/>
    <lineage>
        <taxon>Bacteria</taxon>
        <taxon>Pseudomonadati</taxon>
        <taxon>Spirochaetota</taxon>
        <taxon>Spirochaetia</taxon>
        <taxon>Leptospirales</taxon>
        <taxon>Leptospiraceae</taxon>
        <taxon>Leptospira</taxon>
    </lineage>
</organism>
<accession>A0ABM7UGD0</accession>